<comment type="caution">
    <text evidence="1">The sequence shown here is derived from an EMBL/GenBank/DDBJ whole genome shotgun (WGS) entry which is preliminary data.</text>
</comment>
<dbReference type="Proteomes" id="UP001207337">
    <property type="component" value="Unassembled WGS sequence"/>
</dbReference>
<keyword evidence="2" id="KW-1185">Reference proteome</keyword>
<accession>A0ABT3PZV0</accession>
<proteinExistence type="predicted"/>
<evidence type="ECO:0000313" key="2">
    <source>
        <dbReference type="Proteomes" id="UP001207337"/>
    </source>
</evidence>
<dbReference type="RefSeq" id="WP_265790059.1">
    <property type="nucleotide sequence ID" value="NZ_BAABRS010000002.1"/>
</dbReference>
<name>A0ABT3PZV0_9BACT</name>
<sequence length="87" mass="9643">MPEIRIGRPIRMLIRPTTGETETAIIGNTIEMNVRATSTDILSVVLKLEGISASWTTEFVCDAGLFNFGCFFELRSSSIYNGELLVK</sequence>
<gene>
    <name evidence="1" type="ORF">LQ318_10860</name>
</gene>
<organism evidence="1 2">
    <name type="scientific">Fodinibius salicampi</name>
    <dbReference type="NCBI Taxonomy" id="1920655"/>
    <lineage>
        <taxon>Bacteria</taxon>
        <taxon>Pseudomonadati</taxon>
        <taxon>Balneolota</taxon>
        <taxon>Balneolia</taxon>
        <taxon>Balneolales</taxon>
        <taxon>Balneolaceae</taxon>
        <taxon>Fodinibius</taxon>
    </lineage>
</organism>
<reference evidence="1 2" key="1">
    <citation type="submission" date="2021-11" db="EMBL/GenBank/DDBJ databases">
        <title>Aliifidinibius sp. nov., a new bacterium isolated from saline soil.</title>
        <authorList>
            <person name="Galisteo C."/>
            <person name="De La Haba R."/>
            <person name="Sanchez-Porro C."/>
            <person name="Ventosa A."/>
        </authorList>
    </citation>
    <scope>NUCLEOTIDE SEQUENCE [LARGE SCALE GENOMIC DNA]</scope>
    <source>
        <strain evidence="1 2">KACC 190600</strain>
    </source>
</reference>
<evidence type="ECO:0000313" key="1">
    <source>
        <dbReference type="EMBL" id="MCW9713407.1"/>
    </source>
</evidence>
<protein>
    <submittedName>
        <fullName evidence="1">Uncharacterized protein</fullName>
    </submittedName>
</protein>
<dbReference type="EMBL" id="JAJNDC010000002">
    <property type="protein sequence ID" value="MCW9713407.1"/>
    <property type="molecule type" value="Genomic_DNA"/>
</dbReference>